<evidence type="ECO:0000256" key="3">
    <source>
        <dbReference type="ARBA" id="ARBA00023239"/>
    </source>
</evidence>
<dbReference type="InterPro" id="IPR010611">
    <property type="entry name" value="3D_dom"/>
</dbReference>
<dbReference type="GO" id="GO:0019867">
    <property type="term" value="C:outer membrane"/>
    <property type="evidence" value="ECO:0007669"/>
    <property type="project" value="InterPro"/>
</dbReference>
<reference evidence="7 8" key="6">
    <citation type="journal article" date="2011" name="Appl. Environ. Microbiol.">
        <title>Involvement of the azorhizobial chromosome partition gene (parA) in the onset of bacteroid differentiation during Sesbania rostrata stem nodule development.</title>
        <authorList>
            <person name="Liu CT."/>
            <person name="Lee KB."/>
            <person name="Wang YS."/>
            <person name="Peng MH."/>
            <person name="Lee KT."/>
            <person name="Suzuki S."/>
            <person name="Suzuki T."/>
            <person name="Oyaizu H."/>
        </authorList>
    </citation>
    <scope>NUCLEOTIDE SEQUENCE [LARGE SCALE GENOMIC DNA]</scope>
    <source>
        <strain evidence="8">ATCC 43989 / DSM 5975 / JCM 20966 / LMG 6465 / NBRC 14845 / NCIMB 13405 / ORS 571</strain>
    </source>
</reference>
<dbReference type="CDD" id="cd14668">
    <property type="entry name" value="mlta_B"/>
    <property type="match status" value="1"/>
</dbReference>
<reference evidence="7 8" key="5">
    <citation type="journal article" date="2010" name="Appl. Environ. Microbiol.">
        <title>phrR-like gene praR of Azorhizobium caulinodans ORS571 is essential for symbiosis with Sesbania rostrata and is involved in expression of reb genes.</title>
        <authorList>
            <person name="Akiba N."/>
            <person name="Aono T."/>
            <person name="Toyazaki H."/>
            <person name="Sato S."/>
            <person name="Oyaizu H."/>
        </authorList>
    </citation>
    <scope>NUCLEOTIDE SEQUENCE [LARGE SCALE GENOMIC DNA]</scope>
    <source>
        <strain evidence="8">ATCC 43989 / DSM 5975 / JCM 20966 / LMG 6465 / NBRC 14845 / NCIMB 13405 / ORS 571</strain>
    </source>
</reference>
<dbReference type="Pfam" id="PF03562">
    <property type="entry name" value="MltA"/>
    <property type="match status" value="1"/>
</dbReference>
<sequence>MDRSGAAFRRGRLRLAHLVRLVPVLGFLTGVPAGAAPLAPTPVPDLAGATLQPVAYGALPGWSADDQGAAFATFLASCRALAKAPAEVGPASRPRLQPALRQACAAARRLGTPNPVLARWFFEAHFRPFAITPTASPRGFLTGYYEPEVEGSLVPGADYAVPVYARPPDLISDAPGSNKGPAYRMQNGARVPYWNRAEIEDGALAGRGLEICWLKDPVDLFFMQIQGSARVRLPDGRVIRLNYDGHNGQPYVPVGRLLIERGIVPRNEMSMDRIRAFMEADPAAGKALRRESPSFVFFKAVPLKEGEGALGAQGIGLTPGRSIAVDRTLHTYGTPVFISARLPIASPAPETPFQRLMIAQDTGSAIVGPARADLFFGAGAEAGRIAGRIRDPGDFFLLLPRFEPREAAP</sequence>
<evidence type="ECO:0000313" key="7">
    <source>
        <dbReference type="EMBL" id="BAF90599.1"/>
    </source>
</evidence>
<name>A8HZM3_AZOC5</name>
<evidence type="ECO:0000256" key="4">
    <source>
        <dbReference type="ARBA" id="ARBA00023316"/>
    </source>
</evidence>
<dbReference type="eggNOG" id="COG2821">
    <property type="taxonomic scope" value="Bacteria"/>
</dbReference>
<proteinExistence type="predicted"/>
<dbReference type="Gene3D" id="2.40.240.50">
    <property type="entry name" value="Barwin-like endoglucanases"/>
    <property type="match status" value="1"/>
</dbReference>
<dbReference type="Pfam" id="PF06725">
    <property type="entry name" value="3D"/>
    <property type="match status" value="1"/>
</dbReference>
<dbReference type="PANTHER" id="PTHR30124">
    <property type="entry name" value="MEMBRANE-BOUND LYTIC MUREIN TRANSGLYCOSYLASE A"/>
    <property type="match status" value="1"/>
</dbReference>
<dbReference type="PIRSF" id="PIRSF019422">
    <property type="entry name" value="MltA"/>
    <property type="match status" value="1"/>
</dbReference>
<evidence type="ECO:0000256" key="1">
    <source>
        <dbReference type="ARBA" id="ARBA00001420"/>
    </source>
</evidence>
<keyword evidence="3" id="KW-0456">Lyase</keyword>
<dbReference type="AlphaFoldDB" id="A8HZM3"/>
<dbReference type="GO" id="GO:0071555">
    <property type="term" value="P:cell wall organization"/>
    <property type="evidence" value="ECO:0007669"/>
    <property type="project" value="UniProtKB-KW"/>
</dbReference>
<accession>A8HZM3</accession>
<dbReference type="Gene3D" id="2.40.40.10">
    <property type="entry name" value="RlpA-like domain"/>
    <property type="match status" value="1"/>
</dbReference>
<feature type="domain" description="Lytic transglycosylase MltA" evidence="6">
    <location>
        <begin position="148"/>
        <end position="299"/>
    </location>
</feature>
<reference evidence="7 8" key="4">
    <citation type="journal article" date="2009" name="Appl. Environ. Microbiol.">
        <title>Comparative genome-wide transcriptional profiling of Azorhizobium caulinodans ORS571 grown under free-living and symbiotic conditions.</title>
        <authorList>
            <person name="Tsukada S."/>
            <person name="Aono T."/>
            <person name="Akiba N."/>
            <person name="Lee KB."/>
            <person name="Liu CT."/>
            <person name="Toyazaki H."/>
            <person name="Oyaizu H."/>
        </authorList>
    </citation>
    <scope>NUCLEOTIDE SEQUENCE [LARGE SCALE GENOMIC DNA]</scope>
    <source>
        <strain evidence="8">ATCC 43989 / DSM 5975 / JCM 20966 / LMG 6465 / NBRC 14845 / NCIMB 13405 / ORS 571</strain>
    </source>
</reference>
<comment type="catalytic activity">
    <reaction evidence="1">
        <text>Exolytic cleavage of the (1-&gt;4)-beta-glycosidic linkage between N-acetylmuramic acid (MurNAc) and N-acetylglucosamine (GlcNAc) residues in peptidoglycan, from either the reducing or the non-reducing ends of the peptidoglycan chains, with concomitant formation of a 1,6-anhydrobond in the MurNAc residue.</text>
        <dbReference type="EC" id="4.2.2.n1"/>
    </reaction>
</comment>
<dbReference type="PANTHER" id="PTHR30124:SF0">
    <property type="entry name" value="MEMBRANE-BOUND LYTIC MUREIN TRANSGLYCOSYLASE A"/>
    <property type="match status" value="1"/>
</dbReference>
<reference evidence="7 8" key="1">
    <citation type="journal article" date="2007" name="Appl. Environ. Microbiol.">
        <title>Rhizobial factors required for stem nodule maturation and maintenance in Sesbania rostrata-Azorhizobium caulinodans ORS571 symbiosis.</title>
        <authorList>
            <person name="Suzuki S."/>
            <person name="Aono T."/>
            <person name="Lee KB."/>
            <person name="Suzuki T."/>
            <person name="Liu CT."/>
            <person name="Miwa H."/>
            <person name="Wakao S."/>
            <person name="Iki T."/>
            <person name="Oyaizu H."/>
        </authorList>
    </citation>
    <scope>NUCLEOTIDE SEQUENCE [LARGE SCALE GENOMIC DNA]</scope>
    <source>
        <strain evidence="8">ATCC 43989 / DSM 5975 / JCM 20966 / LMG 6465 / NBRC 14845 / NCIMB 13405 / ORS 571</strain>
    </source>
</reference>
<gene>
    <name evidence="7" type="ordered locus">AZC_4601</name>
</gene>
<dbReference type="EMBL" id="AP009384">
    <property type="protein sequence ID" value="BAF90599.1"/>
    <property type="molecule type" value="Genomic_DNA"/>
</dbReference>
<dbReference type="HOGENOM" id="CLU_037751_0_0_5"/>
<dbReference type="EC" id="4.2.2.n1" evidence="2"/>
<evidence type="ECO:0000259" key="6">
    <source>
        <dbReference type="SMART" id="SM00925"/>
    </source>
</evidence>
<keyword evidence="8" id="KW-1185">Reference proteome</keyword>
<evidence type="ECO:0000256" key="2">
    <source>
        <dbReference type="ARBA" id="ARBA00012587"/>
    </source>
</evidence>
<dbReference type="InterPro" id="IPR036908">
    <property type="entry name" value="RlpA-like_sf"/>
</dbReference>
<dbReference type="GO" id="GO:0004553">
    <property type="term" value="F:hydrolase activity, hydrolyzing O-glycosyl compounds"/>
    <property type="evidence" value="ECO:0007669"/>
    <property type="project" value="InterPro"/>
</dbReference>
<reference evidence="7 8" key="3">
    <citation type="journal article" date="2008" name="BMC Genomics">
        <title>The genome of the versatile nitrogen fixer Azorhizobium caulinodans ORS571.</title>
        <authorList>
            <person name="Lee KB."/>
            <person name="Backer P.D."/>
            <person name="Aono T."/>
            <person name="Liu CT."/>
            <person name="Suzuki S."/>
            <person name="Suzuki T."/>
            <person name="Kaneko T."/>
            <person name="Yamada M."/>
            <person name="Tabata S."/>
            <person name="Kupfer D.M."/>
            <person name="Najar F.Z."/>
            <person name="Wiley G.B."/>
            <person name="Roe B."/>
            <person name="Binnewies T.T."/>
            <person name="Ussery D.W."/>
            <person name="D'Haeze W."/>
            <person name="Herder J.D."/>
            <person name="Gevers D."/>
            <person name="Vereecke D."/>
            <person name="Holsters M."/>
            <person name="Oyaizu H."/>
        </authorList>
    </citation>
    <scope>NUCLEOTIDE SEQUENCE [LARGE SCALE GENOMIC DNA]</scope>
    <source>
        <strain evidence="8">ATCC 43989 / DSM 5975 / JCM 20966 / LMG 6465 / NBRC 14845 / NCIMB 13405 / ORS 571</strain>
    </source>
</reference>
<evidence type="ECO:0000256" key="5">
    <source>
        <dbReference type="ARBA" id="ARBA00030918"/>
    </source>
</evidence>
<dbReference type="SUPFAM" id="SSF50685">
    <property type="entry name" value="Barwin-like endoglucanases"/>
    <property type="match status" value="1"/>
</dbReference>
<dbReference type="STRING" id="438753.AZC_4601"/>
<dbReference type="GO" id="GO:0009253">
    <property type="term" value="P:peptidoglycan catabolic process"/>
    <property type="evidence" value="ECO:0007669"/>
    <property type="project" value="TreeGrafter"/>
</dbReference>
<organism evidence="7 8">
    <name type="scientific">Azorhizobium caulinodans (strain ATCC 43989 / DSM 5975 / JCM 20966 / LMG 6465 / NBRC 14845 / NCIMB 13405 / ORS 571)</name>
    <dbReference type="NCBI Taxonomy" id="438753"/>
    <lineage>
        <taxon>Bacteria</taxon>
        <taxon>Pseudomonadati</taxon>
        <taxon>Pseudomonadota</taxon>
        <taxon>Alphaproteobacteria</taxon>
        <taxon>Hyphomicrobiales</taxon>
        <taxon>Xanthobacteraceae</taxon>
        <taxon>Azorhizobium</taxon>
    </lineage>
</organism>
<dbReference type="GO" id="GO:0008933">
    <property type="term" value="F:peptidoglycan lytic transglycosylase activity"/>
    <property type="evidence" value="ECO:0007669"/>
    <property type="project" value="TreeGrafter"/>
</dbReference>
<dbReference type="CAZy" id="GH102">
    <property type="family name" value="Glycoside Hydrolase Family 102"/>
</dbReference>
<dbReference type="SMART" id="SM00925">
    <property type="entry name" value="MltA"/>
    <property type="match status" value="1"/>
</dbReference>
<dbReference type="GO" id="GO:0009254">
    <property type="term" value="P:peptidoglycan turnover"/>
    <property type="evidence" value="ECO:0007669"/>
    <property type="project" value="InterPro"/>
</dbReference>
<dbReference type="Proteomes" id="UP000000270">
    <property type="component" value="Chromosome"/>
</dbReference>
<dbReference type="CDD" id="cd14485">
    <property type="entry name" value="mltA_like_LT_A"/>
    <property type="match status" value="1"/>
</dbReference>
<evidence type="ECO:0000313" key="8">
    <source>
        <dbReference type="Proteomes" id="UP000000270"/>
    </source>
</evidence>
<dbReference type="InterPro" id="IPR005300">
    <property type="entry name" value="MltA_B"/>
</dbReference>
<keyword evidence="4" id="KW-0961">Cell wall biogenesis/degradation</keyword>
<reference evidence="8" key="2">
    <citation type="submission" date="2007-04" db="EMBL/GenBank/DDBJ databases">
        <title>Complete genome sequence of the nitrogen-fixing bacterium Azorhizobium caulinodans ORS571.</title>
        <authorList>
            <person name="Lee K.B."/>
            <person name="Backer P.D."/>
            <person name="Aono T."/>
            <person name="Liu C.T."/>
            <person name="Suzuki S."/>
            <person name="Suzuki T."/>
            <person name="Kaneko T."/>
            <person name="Yamada M."/>
            <person name="Tabata S."/>
            <person name="Kupfer D.M."/>
            <person name="Najar F.Z."/>
            <person name="Wiley G.B."/>
            <person name="Roe B."/>
            <person name="Binnewies T."/>
            <person name="Ussery D."/>
            <person name="Vereecke D."/>
            <person name="Gevers D."/>
            <person name="Holsters M."/>
            <person name="Oyaizu H."/>
        </authorList>
    </citation>
    <scope>NUCLEOTIDE SEQUENCE [LARGE SCALE GENOMIC DNA]</scope>
    <source>
        <strain evidence="8">ATCC 43989 / DSM 5975 / JCM 20966 / LMG 6465 / NBRC 14845 / NCIMB 13405 / ORS 571</strain>
    </source>
</reference>
<protein>
    <recommendedName>
        <fullName evidence="2">peptidoglycan lytic exotransglycosylase</fullName>
        <ecNumber evidence="2">4.2.2.n1</ecNumber>
    </recommendedName>
    <alternativeName>
        <fullName evidence="5">Murein hydrolase A</fullName>
    </alternativeName>
</protein>
<dbReference type="InterPro" id="IPR026044">
    <property type="entry name" value="MltA"/>
</dbReference>
<dbReference type="KEGG" id="azc:AZC_4601"/>